<dbReference type="AlphaFoldDB" id="A0A1Y2IHT3"/>
<accession>A0A1Y2IHT3</accession>
<organism evidence="1 2">
    <name type="scientific">Trametes coccinea (strain BRFM310)</name>
    <name type="common">Pycnoporus coccineus</name>
    <dbReference type="NCBI Taxonomy" id="1353009"/>
    <lineage>
        <taxon>Eukaryota</taxon>
        <taxon>Fungi</taxon>
        <taxon>Dikarya</taxon>
        <taxon>Basidiomycota</taxon>
        <taxon>Agaricomycotina</taxon>
        <taxon>Agaricomycetes</taxon>
        <taxon>Polyporales</taxon>
        <taxon>Polyporaceae</taxon>
        <taxon>Trametes</taxon>
    </lineage>
</organism>
<sequence>MPTPIEPAWQSPSPPQAVLSPVALPIQMTWNPPPIMEPPLSPNTTNPTSRFSHLPGASGSPLMAMPVQITFPSLSPHIPGSFSPALTGPWPGDSSSHGLPPVQLDIMSSNNHSLQLLTPQPPSAGFTLPSPRLSPAALPQGHASISPAITGPNHSTSEYVCSPILPEVKSPNLCPPDPPVFKTTPVSAISTNSYPLSASESFLEDSEGRATTPLPLMIPPPPWRSPSRLNSRPHLASDVHANRPSGSMVIASLDTDSSHADGAIEDGALRSGNNSAVDSADTMWSPGSAADATIASRVGKLEERMAGVENRLSGMDGRLARMDDTLAAMLKLLHGMSVQRAADSQ</sequence>
<gene>
    <name evidence="1" type="ORF">PYCCODRAFT_1469950</name>
</gene>
<keyword evidence="2" id="KW-1185">Reference proteome</keyword>
<dbReference type="Proteomes" id="UP000193067">
    <property type="component" value="Unassembled WGS sequence"/>
</dbReference>
<protein>
    <submittedName>
        <fullName evidence="1">Uncharacterized protein</fullName>
    </submittedName>
</protein>
<evidence type="ECO:0000313" key="2">
    <source>
        <dbReference type="Proteomes" id="UP000193067"/>
    </source>
</evidence>
<reference evidence="1 2" key="1">
    <citation type="journal article" date="2015" name="Biotechnol. Biofuels">
        <title>Enhanced degradation of softwood versus hardwood by the white-rot fungus Pycnoporus coccineus.</title>
        <authorList>
            <person name="Couturier M."/>
            <person name="Navarro D."/>
            <person name="Chevret D."/>
            <person name="Henrissat B."/>
            <person name="Piumi F."/>
            <person name="Ruiz-Duenas F.J."/>
            <person name="Martinez A.T."/>
            <person name="Grigoriev I.V."/>
            <person name="Riley R."/>
            <person name="Lipzen A."/>
            <person name="Berrin J.G."/>
            <person name="Master E.R."/>
            <person name="Rosso M.N."/>
        </authorList>
    </citation>
    <scope>NUCLEOTIDE SEQUENCE [LARGE SCALE GENOMIC DNA]</scope>
    <source>
        <strain evidence="1 2">BRFM310</strain>
    </source>
</reference>
<name>A0A1Y2IHT3_TRAC3</name>
<proteinExistence type="predicted"/>
<evidence type="ECO:0000313" key="1">
    <source>
        <dbReference type="EMBL" id="OSC99820.1"/>
    </source>
</evidence>
<dbReference type="EMBL" id="KZ084124">
    <property type="protein sequence ID" value="OSC99820.1"/>
    <property type="molecule type" value="Genomic_DNA"/>
</dbReference>